<organism evidence="1 2">
    <name type="scientific">Gossypium stocksii</name>
    <dbReference type="NCBI Taxonomy" id="47602"/>
    <lineage>
        <taxon>Eukaryota</taxon>
        <taxon>Viridiplantae</taxon>
        <taxon>Streptophyta</taxon>
        <taxon>Embryophyta</taxon>
        <taxon>Tracheophyta</taxon>
        <taxon>Spermatophyta</taxon>
        <taxon>Magnoliopsida</taxon>
        <taxon>eudicotyledons</taxon>
        <taxon>Gunneridae</taxon>
        <taxon>Pentapetalae</taxon>
        <taxon>rosids</taxon>
        <taxon>malvids</taxon>
        <taxon>Malvales</taxon>
        <taxon>Malvaceae</taxon>
        <taxon>Malvoideae</taxon>
        <taxon>Gossypium</taxon>
    </lineage>
</organism>
<evidence type="ECO:0000313" key="2">
    <source>
        <dbReference type="Proteomes" id="UP000828251"/>
    </source>
</evidence>
<comment type="caution">
    <text evidence="1">The sequence shown here is derived from an EMBL/GenBank/DDBJ whole genome shotgun (WGS) entry which is preliminary data.</text>
</comment>
<gene>
    <name evidence="1" type="ORF">J1N35_018773</name>
</gene>
<proteinExistence type="predicted"/>
<dbReference type="EMBL" id="JAIQCV010000006">
    <property type="protein sequence ID" value="KAH1091516.1"/>
    <property type="molecule type" value="Genomic_DNA"/>
</dbReference>
<protein>
    <recommendedName>
        <fullName evidence="3">Reverse transcriptase domain-containing protein</fullName>
    </recommendedName>
</protein>
<dbReference type="Proteomes" id="UP000828251">
    <property type="component" value="Unassembled WGS sequence"/>
</dbReference>
<accession>A0A9D3VPK8</accession>
<evidence type="ECO:0000313" key="1">
    <source>
        <dbReference type="EMBL" id="KAH1091516.1"/>
    </source>
</evidence>
<keyword evidence="2" id="KW-1185">Reference proteome</keyword>
<reference evidence="1 2" key="1">
    <citation type="journal article" date="2021" name="Plant Biotechnol. J.">
        <title>Multi-omics assisted identification of the key and species-specific regulatory components of drought-tolerant mechanisms in Gossypium stocksii.</title>
        <authorList>
            <person name="Yu D."/>
            <person name="Ke L."/>
            <person name="Zhang D."/>
            <person name="Wu Y."/>
            <person name="Sun Y."/>
            <person name="Mei J."/>
            <person name="Sun J."/>
            <person name="Sun Y."/>
        </authorList>
    </citation>
    <scope>NUCLEOTIDE SEQUENCE [LARGE SCALE GENOMIC DNA]</scope>
    <source>
        <strain evidence="2">cv. E1</strain>
        <tissue evidence="1">Leaf</tissue>
    </source>
</reference>
<dbReference type="PANTHER" id="PTHR33116">
    <property type="entry name" value="REVERSE TRANSCRIPTASE ZINC-BINDING DOMAIN-CONTAINING PROTEIN-RELATED-RELATED"/>
    <property type="match status" value="1"/>
</dbReference>
<dbReference type="PANTHER" id="PTHR33116:SF86">
    <property type="entry name" value="REVERSE TRANSCRIPTASE DOMAIN-CONTAINING PROTEIN"/>
    <property type="match status" value="1"/>
</dbReference>
<sequence length="241" mass="27543">MRCVCSVTFTVGINKEISKHFVPSRGLRQGDPLSSYLFLLCAKGLSSLLNEAKIKNKLRRALIGRVATNPKKYLGLPIMIGKKKKWAFANFVDRFRKRIEGWSLKYLSMGGKEVFIKAVPQAILVMLCNVLHCQKNYVISLKRIGSGAKVNIWNDPWLLGLRNSRLLVENMDTRWSTVDQLLNLDSGTWNKEVIYKMFDEVQAPRILNIPLAGCNAPDLLVWRYDASGEYSMKNEYRTLLK</sequence>
<dbReference type="AlphaFoldDB" id="A0A9D3VPK8"/>
<name>A0A9D3VPK8_9ROSI</name>
<evidence type="ECO:0008006" key="3">
    <source>
        <dbReference type="Google" id="ProtNLM"/>
    </source>
</evidence>